<dbReference type="RefSeq" id="WP_146682250.1">
    <property type="nucleotide sequence ID" value="NZ_CP019646.1"/>
</dbReference>
<reference evidence="3" key="1">
    <citation type="submission" date="2017-02" db="EMBL/GenBank/DDBJ databases">
        <title>Comparative genomics and description of representatives of a novel lineage of planctomycetes thriving in anoxic sediments.</title>
        <authorList>
            <person name="Spring S."/>
            <person name="Bunk B."/>
            <person name="Sproer C."/>
        </authorList>
    </citation>
    <scope>NUCLEOTIDE SEQUENCE [LARGE SCALE GENOMIC DNA]</scope>
    <source>
        <strain evidence="3">SM-Chi-D1</strain>
    </source>
</reference>
<accession>A0A1Q2MBB4</accession>
<dbReference type="KEGG" id="pbas:SMSP2_00284"/>
<dbReference type="EMBL" id="CP019646">
    <property type="protein sequence ID" value="AQQ69950.1"/>
    <property type="molecule type" value="Genomic_DNA"/>
</dbReference>
<keyword evidence="1" id="KW-1133">Transmembrane helix</keyword>
<keyword evidence="1" id="KW-0472">Membrane</keyword>
<feature type="transmembrane region" description="Helical" evidence="1">
    <location>
        <begin position="12"/>
        <end position="30"/>
    </location>
</feature>
<sequence length="150" mass="16872">MVEAKYSKHKLNNLLIYSVVCLVVAGWFAYDGYISKDFIEKHTIEGKPDTTLVFNQKSPPVFVIVGAAFFANFLIARKRRVLAGNMSLSVPGKGEITYESMTEISHDDGSYFIQYVKDGIEKEIELSARKYDGLSDLMQFVSGKVTDKIE</sequence>
<keyword evidence="3" id="KW-1185">Reference proteome</keyword>
<proteinExistence type="predicted"/>
<evidence type="ECO:0000313" key="2">
    <source>
        <dbReference type="EMBL" id="AQQ69950.1"/>
    </source>
</evidence>
<evidence type="ECO:0000313" key="3">
    <source>
        <dbReference type="Proteomes" id="UP000188181"/>
    </source>
</evidence>
<dbReference type="STRING" id="1851148.SMSP2_00284"/>
<organism evidence="2 3">
    <name type="scientific">Limihaloglobus sulfuriphilus</name>
    <dbReference type="NCBI Taxonomy" id="1851148"/>
    <lineage>
        <taxon>Bacteria</taxon>
        <taxon>Pseudomonadati</taxon>
        <taxon>Planctomycetota</taxon>
        <taxon>Phycisphaerae</taxon>
        <taxon>Sedimentisphaerales</taxon>
        <taxon>Sedimentisphaeraceae</taxon>
        <taxon>Limihaloglobus</taxon>
    </lineage>
</organism>
<dbReference type="Proteomes" id="UP000188181">
    <property type="component" value="Chromosome"/>
</dbReference>
<dbReference type="OrthoDB" id="286998at2"/>
<keyword evidence="1" id="KW-0812">Transmembrane</keyword>
<dbReference type="AlphaFoldDB" id="A0A1Q2MBB4"/>
<name>A0A1Q2MBB4_9BACT</name>
<gene>
    <name evidence="2" type="ORF">SMSP2_00284</name>
</gene>
<feature type="transmembrane region" description="Helical" evidence="1">
    <location>
        <begin position="58"/>
        <end position="76"/>
    </location>
</feature>
<evidence type="ECO:0000256" key="1">
    <source>
        <dbReference type="SAM" id="Phobius"/>
    </source>
</evidence>
<protein>
    <submittedName>
        <fullName evidence="2">Uncharacterized protein</fullName>
    </submittedName>
</protein>